<reference evidence="5" key="2">
    <citation type="submission" date="2024-05" db="EMBL/GenBank/DDBJ databases">
        <title>Rhodohalobacter halophilus gen. nov., sp. nov., a moderately halophilic member of the family Balneolaceae.</title>
        <authorList>
            <person name="Xia J."/>
        </authorList>
    </citation>
    <scope>NUCLEOTIDE SEQUENCE</scope>
    <source>
        <strain evidence="5">WB101</strain>
    </source>
</reference>
<keyword evidence="1" id="KW-0889">Transcription antitermination</keyword>
<feature type="domain" description="NusG-like N-terminal" evidence="4">
    <location>
        <begin position="7"/>
        <end position="99"/>
    </location>
</feature>
<keyword evidence="6" id="KW-1185">Reference proteome</keyword>
<keyword evidence="3" id="KW-0804">Transcription</keyword>
<evidence type="ECO:0000256" key="3">
    <source>
        <dbReference type="ARBA" id="ARBA00023163"/>
    </source>
</evidence>
<dbReference type="Gene3D" id="3.30.70.940">
    <property type="entry name" value="NusG, N-terminal domain"/>
    <property type="match status" value="1"/>
</dbReference>
<dbReference type="NCBIfam" id="NF033644">
    <property type="entry name" value="antiterm_UpxY"/>
    <property type="match status" value="1"/>
</dbReference>
<dbReference type="PANTHER" id="PTHR30265">
    <property type="entry name" value="RHO-INTERACTING TRANSCRIPTION TERMINATION FACTOR NUSG"/>
    <property type="match status" value="1"/>
</dbReference>
<dbReference type="InterPro" id="IPR043425">
    <property type="entry name" value="NusG-like"/>
</dbReference>
<keyword evidence="2" id="KW-0805">Transcription regulation</keyword>
<evidence type="ECO:0000313" key="6">
    <source>
        <dbReference type="Proteomes" id="UP001165366"/>
    </source>
</evidence>
<dbReference type="SUPFAM" id="SSF82679">
    <property type="entry name" value="N-utilization substance G protein NusG, N-terminal domain"/>
    <property type="match status" value="1"/>
</dbReference>
<evidence type="ECO:0000313" key="5">
    <source>
        <dbReference type="EMBL" id="MCG2590778.1"/>
    </source>
</evidence>
<proteinExistence type="predicted"/>
<dbReference type="Proteomes" id="UP001165366">
    <property type="component" value="Unassembled WGS sequence"/>
</dbReference>
<dbReference type="PANTHER" id="PTHR30265:SF4">
    <property type="entry name" value="KOW MOTIF FAMILY PROTEIN, EXPRESSED"/>
    <property type="match status" value="1"/>
</dbReference>
<dbReference type="EMBL" id="JAKLWS010000043">
    <property type="protein sequence ID" value="MCG2590778.1"/>
    <property type="molecule type" value="Genomic_DNA"/>
</dbReference>
<evidence type="ECO:0000256" key="1">
    <source>
        <dbReference type="ARBA" id="ARBA00022814"/>
    </source>
</evidence>
<sequence>MKEPTRNWYAFYLKPRHEKKASARLEEQYDFEIFCPLKEERVRWSDRWKTVTKPYIPGYLFACVTEKERRIVLEDRSVFRTVCWKGRPAVIREEEIETVKRITGHPDVEDIRLEQISPGDRVSIDSGEFRELNGIVVNVKGNRASVRLESLHSNMTFTVKRSVLNLVS</sequence>
<accession>A0ABS9KIV5</accession>
<name>A0ABS9KIV5_9BACT</name>
<comment type="caution">
    <text evidence="5">The sequence shown here is derived from an EMBL/GenBank/DDBJ whole genome shotgun (WGS) entry which is preliminary data.</text>
</comment>
<gene>
    <name evidence="5" type="ORF">L6773_19555</name>
</gene>
<dbReference type="CDD" id="cd09895">
    <property type="entry name" value="NGN_SP_UpxY"/>
    <property type="match status" value="1"/>
</dbReference>
<dbReference type="Pfam" id="PF02357">
    <property type="entry name" value="NusG"/>
    <property type="match status" value="1"/>
</dbReference>
<organism evidence="5 6">
    <name type="scientific">Rhodohalobacter sulfatireducens</name>
    <dbReference type="NCBI Taxonomy" id="2911366"/>
    <lineage>
        <taxon>Bacteria</taxon>
        <taxon>Pseudomonadati</taxon>
        <taxon>Balneolota</taxon>
        <taxon>Balneolia</taxon>
        <taxon>Balneolales</taxon>
        <taxon>Balneolaceae</taxon>
        <taxon>Rhodohalobacter</taxon>
    </lineage>
</organism>
<evidence type="ECO:0000259" key="4">
    <source>
        <dbReference type="Pfam" id="PF02357"/>
    </source>
</evidence>
<protein>
    <submittedName>
        <fullName evidence="5">UpxY family transcription antiterminator</fullName>
    </submittedName>
</protein>
<reference evidence="5" key="1">
    <citation type="submission" date="2022-01" db="EMBL/GenBank/DDBJ databases">
        <authorList>
            <person name="Wang Y."/>
        </authorList>
    </citation>
    <scope>NUCLEOTIDE SEQUENCE</scope>
    <source>
        <strain evidence="5">WB101</strain>
    </source>
</reference>
<evidence type="ECO:0000256" key="2">
    <source>
        <dbReference type="ARBA" id="ARBA00023015"/>
    </source>
</evidence>
<dbReference type="InterPro" id="IPR036735">
    <property type="entry name" value="NGN_dom_sf"/>
</dbReference>
<dbReference type="InterPro" id="IPR006645">
    <property type="entry name" value="NGN-like_dom"/>
</dbReference>